<dbReference type="Proteomes" id="UP001440612">
    <property type="component" value="Chromosome"/>
</dbReference>
<proteinExistence type="predicted"/>
<evidence type="ECO:0000313" key="6">
    <source>
        <dbReference type="Proteomes" id="UP001440612"/>
    </source>
</evidence>
<evidence type="ECO:0000256" key="2">
    <source>
        <dbReference type="ARBA" id="ARBA00023125"/>
    </source>
</evidence>
<evidence type="ECO:0000259" key="4">
    <source>
        <dbReference type="Pfam" id="PF03472"/>
    </source>
</evidence>
<protein>
    <submittedName>
        <fullName evidence="5">Autoinducer binding domain-containing protein</fullName>
    </submittedName>
</protein>
<keyword evidence="1" id="KW-0805">Transcription regulation</keyword>
<keyword evidence="3" id="KW-0804">Transcription</keyword>
<dbReference type="InterPro" id="IPR005143">
    <property type="entry name" value="TF_LuxR_autoind-bd_dom"/>
</dbReference>
<dbReference type="EMBL" id="CP150951">
    <property type="protein sequence ID" value="WZC48262.1"/>
    <property type="molecule type" value="Genomic_DNA"/>
</dbReference>
<keyword evidence="6" id="KW-1185">Reference proteome</keyword>
<keyword evidence="2" id="KW-0238">DNA-binding</keyword>
<evidence type="ECO:0000313" key="5">
    <source>
        <dbReference type="EMBL" id="WZC48262.1"/>
    </source>
</evidence>
<sequence>MSATQVEISEVLGGLNELAPTGYALGFHIAYTTPRFMFQTYAKAWLDYYSQNGLLMNDPMVAWGFEHVGARRWSDLDDPAGVMKLAADHGMHFGVVIATDQGDSRSICGFANAAREFTDDEINKLSADVLKLHDSTAEQAQLSPETVQQLKNMSILVTHPGS</sequence>
<name>A0ABZ2V1I4_9RHOB</name>
<dbReference type="Pfam" id="PF03472">
    <property type="entry name" value="Autoind_bind"/>
    <property type="match status" value="1"/>
</dbReference>
<feature type="domain" description="Transcription factor LuxR-like autoinducer-binding" evidence="4">
    <location>
        <begin position="34"/>
        <end position="127"/>
    </location>
</feature>
<dbReference type="InterPro" id="IPR036693">
    <property type="entry name" value="TF_LuxR_autoind-bd_dom_sf"/>
</dbReference>
<reference evidence="6" key="1">
    <citation type="submission" date="2024-04" db="EMBL/GenBank/DDBJ databases">
        <title>Phylogenomic analyses of a clade within the roseobacter group suggest taxonomic reassignments of species of the genera Aestuariivita, Citreicella, Loktanella, Nautella, Pelagibaca, Ruegeria, Thalassobius, Thiobacimonas and Tropicibacter, and the proposal o.</title>
        <authorList>
            <person name="Jeon C.O."/>
        </authorList>
    </citation>
    <scope>NUCLEOTIDE SEQUENCE [LARGE SCALE GENOMIC DNA]</scope>
    <source>
        <strain evidence="6">BS5-3</strain>
    </source>
</reference>
<evidence type="ECO:0000256" key="1">
    <source>
        <dbReference type="ARBA" id="ARBA00023015"/>
    </source>
</evidence>
<dbReference type="Gene3D" id="3.30.450.80">
    <property type="entry name" value="Transcription factor LuxR-like, autoinducer-binding domain"/>
    <property type="match status" value="1"/>
</dbReference>
<dbReference type="RefSeq" id="WP_341366379.1">
    <property type="nucleotide sequence ID" value="NZ_CP150951.2"/>
</dbReference>
<organism evidence="5 6">
    <name type="scientific">Yoonia phaeophyticola</name>
    <dbReference type="NCBI Taxonomy" id="3137369"/>
    <lineage>
        <taxon>Bacteria</taxon>
        <taxon>Pseudomonadati</taxon>
        <taxon>Pseudomonadota</taxon>
        <taxon>Alphaproteobacteria</taxon>
        <taxon>Rhodobacterales</taxon>
        <taxon>Paracoccaceae</taxon>
        <taxon>Yoonia</taxon>
    </lineage>
</organism>
<accession>A0ABZ2V1I4</accession>
<gene>
    <name evidence="5" type="ORF">AABB29_15515</name>
</gene>
<evidence type="ECO:0000256" key="3">
    <source>
        <dbReference type="ARBA" id="ARBA00023163"/>
    </source>
</evidence>
<dbReference type="SUPFAM" id="SSF75516">
    <property type="entry name" value="Pheromone-binding domain of LuxR-like quorum-sensing transcription factors"/>
    <property type="match status" value="1"/>
</dbReference>